<evidence type="ECO:0000256" key="5">
    <source>
        <dbReference type="ARBA" id="ARBA00022764"/>
    </source>
</evidence>
<reference evidence="9" key="1">
    <citation type="submission" date="2022-07" db="EMBL/GenBank/DDBJ databases">
        <title>Enhanced cultured diversity of the mouse gut microbiota enables custom-made synthetic communities.</title>
        <authorList>
            <person name="Afrizal A."/>
        </authorList>
    </citation>
    <scope>NUCLEOTIDE SEQUENCE</scope>
    <source>
        <strain evidence="9">DSM 29482</strain>
    </source>
</reference>
<sequence>MKEKTKKVKKVSDYNLAILFIIIIFFIPILTKIHPHTDISSFENRTLATAPIFNRETLFNGEYFNDWEEYLSDHIVGRNRWLKLYTYLNMNILRKNKINDIVISKDGTLLPFYEHNRIYDPESHKANIKEIANNIEELSSYVDAYGGKFCFIGIPEQSSYYKERYPNYFYNNYEFLFNSEKTMFSLLREKNIDFINMDEEFKKENKDDFYLKTDHHYSFRGAFKTYEKIINKIKNDFGLDIQEALGENDMDIITLENPILGSRNRQLYYLYPTNEKIEVGYQKEKIDYEKIDNGVESPEFYHIEEDPKERPSYGVFMGGDLAETVIRTNRSNLPNALIFGDSFTNAVEPLLYYHFNETRILDLRYYEDKSLYKYIEEYKPDVVIMIRDDLNYGNNEGNGNFKGK</sequence>
<name>A0A9X2MGS4_9FIRM</name>
<dbReference type="Pfam" id="PF16822">
    <property type="entry name" value="ALGX"/>
    <property type="match status" value="1"/>
</dbReference>
<keyword evidence="5" id="KW-0574">Periplasm</keyword>
<accession>A0A9X2MGS4</accession>
<feature type="domain" description="AlgX/AlgJ SGNH hydrolase-like" evidence="8">
    <location>
        <begin position="112"/>
        <end position="236"/>
    </location>
</feature>
<comment type="caution">
    <text evidence="9">The sequence shown here is derived from an EMBL/GenBank/DDBJ whole genome shotgun (WGS) entry which is preliminary data.</text>
</comment>
<keyword evidence="10" id="KW-1185">Reference proteome</keyword>
<evidence type="ECO:0000256" key="4">
    <source>
        <dbReference type="ARBA" id="ARBA00022729"/>
    </source>
</evidence>
<evidence type="ECO:0000256" key="2">
    <source>
        <dbReference type="ARBA" id="ARBA00005182"/>
    </source>
</evidence>
<evidence type="ECO:0000256" key="7">
    <source>
        <dbReference type="SAM" id="Phobius"/>
    </source>
</evidence>
<keyword evidence="7" id="KW-0812">Transmembrane</keyword>
<keyword evidence="7" id="KW-0472">Membrane</keyword>
<keyword evidence="7" id="KW-1133">Transmembrane helix</keyword>
<evidence type="ECO:0000313" key="9">
    <source>
        <dbReference type="EMBL" id="MCR2044782.1"/>
    </source>
</evidence>
<evidence type="ECO:0000256" key="6">
    <source>
        <dbReference type="ARBA" id="ARBA00022841"/>
    </source>
</evidence>
<dbReference type="GO" id="GO:0042597">
    <property type="term" value="C:periplasmic space"/>
    <property type="evidence" value="ECO:0007669"/>
    <property type="project" value="UniProtKB-SubCell"/>
</dbReference>
<dbReference type="GO" id="GO:0016740">
    <property type="term" value="F:transferase activity"/>
    <property type="evidence" value="ECO:0007669"/>
    <property type="project" value="UniProtKB-KW"/>
</dbReference>
<dbReference type="EMBL" id="JANJZL010000008">
    <property type="protein sequence ID" value="MCR2044782.1"/>
    <property type="molecule type" value="Genomic_DNA"/>
</dbReference>
<proteinExistence type="predicted"/>
<comment type="subcellular location">
    <subcellularLocation>
        <location evidence="1">Periplasm</location>
    </subcellularLocation>
</comment>
<dbReference type="RefSeq" id="WP_042678668.1">
    <property type="nucleotide sequence ID" value="NZ_CABKTM010000007.1"/>
</dbReference>
<evidence type="ECO:0000256" key="3">
    <source>
        <dbReference type="ARBA" id="ARBA00022679"/>
    </source>
</evidence>
<keyword evidence="3" id="KW-0808">Transferase</keyword>
<dbReference type="GO" id="GO:0042121">
    <property type="term" value="P:alginic acid biosynthetic process"/>
    <property type="evidence" value="ECO:0007669"/>
    <property type="project" value="UniProtKB-KW"/>
</dbReference>
<comment type="pathway">
    <text evidence="2">Glycan biosynthesis; alginate biosynthesis.</text>
</comment>
<gene>
    <name evidence="9" type="ORF">NSA23_11765</name>
</gene>
<protein>
    <recommendedName>
        <fullName evidence="8">AlgX/AlgJ SGNH hydrolase-like domain-containing protein</fullName>
    </recommendedName>
</protein>
<evidence type="ECO:0000256" key="1">
    <source>
        <dbReference type="ARBA" id="ARBA00004418"/>
    </source>
</evidence>
<dbReference type="Proteomes" id="UP001142078">
    <property type="component" value="Unassembled WGS sequence"/>
</dbReference>
<feature type="transmembrane region" description="Helical" evidence="7">
    <location>
        <begin position="12"/>
        <end position="31"/>
    </location>
</feature>
<dbReference type="AlphaFoldDB" id="A0A9X2MGS4"/>
<dbReference type="InterPro" id="IPR031811">
    <property type="entry name" value="ALGX/ALGJ_SGNH-like"/>
</dbReference>
<keyword evidence="4" id="KW-0732">Signal</keyword>
<organism evidence="9 10">
    <name type="scientific">Anaerosalibacter massiliensis</name>
    <dbReference type="NCBI Taxonomy" id="1347392"/>
    <lineage>
        <taxon>Bacteria</taxon>
        <taxon>Bacillati</taxon>
        <taxon>Bacillota</taxon>
        <taxon>Tissierellia</taxon>
        <taxon>Tissierellales</taxon>
        <taxon>Sporanaerobacteraceae</taxon>
        <taxon>Anaerosalibacter</taxon>
    </lineage>
</organism>
<dbReference type="OrthoDB" id="175771at2"/>
<evidence type="ECO:0000313" key="10">
    <source>
        <dbReference type="Proteomes" id="UP001142078"/>
    </source>
</evidence>
<keyword evidence="6" id="KW-0016">Alginate biosynthesis</keyword>
<evidence type="ECO:0000259" key="8">
    <source>
        <dbReference type="Pfam" id="PF16822"/>
    </source>
</evidence>